<name>A0A6J4IHC1_9ACTN</name>
<dbReference type="AlphaFoldDB" id="A0A6J4IHC1"/>
<reference evidence="1" key="1">
    <citation type="submission" date="2020-02" db="EMBL/GenBank/DDBJ databases">
        <authorList>
            <person name="Meier V. D."/>
        </authorList>
    </citation>
    <scope>NUCLEOTIDE SEQUENCE</scope>
    <source>
        <strain evidence="1">AVDCRST_MAG20</strain>
    </source>
</reference>
<proteinExistence type="predicted"/>
<evidence type="ECO:0000313" key="1">
    <source>
        <dbReference type="EMBL" id="CAA9251735.1"/>
    </source>
</evidence>
<organism evidence="1">
    <name type="scientific">uncultured Acidimicrobiales bacterium</name>
    <dbReference type="NCBI Taxonomy" id="310071"/>
    <lineage>
        <taxon>Bacteria</taxon>
        <taxon>Bacillati</taxon>
        <taxon>Actinomycetota</taxon>
        <taxon>Acidimicrobiia</taxon>
        <taxon>Acidimicrobiales</taxon>
        <taxon>environmental samples</taxon>
    </lineage>
</organism>
<sequence>MASSSWLSSPSSSRLGAPFTWSLLNGTCSSSPCTVALVIGTNVLLLPNRPVLTSAHSGSRVSWSK</sequence>
<protein>
    <submittedName>
        <fullName evidence="1">Uncharacterized protein</fullName>
    </submittedName>
</protein>
<accession>A0A6J4IHC1</accession>
<dbReference type="EMBL" id="CADCSY010000102">
    <property type="protein sequence ID" value="CAA9251735.1"/>
    <property type="molecule type" value="Genomic_DNA"/>
</dbReference>
<gene>
    <name evidence="1" type="ORF">AVDCRST_MAG20-2302</name>
</gene>